<keyword evidence="3" id="KW-0813">Transport</keyword>
<accession>A0A2S6AA67</accession>
<comment type="subcellular location">
    <subcellularLocation>
        <location evidence="1">Cell envelope</location>
    </subcellularLocation>
</comment>
<dbReference type="GO" id="GO:1901678">
    <property type="term" value="P:iron coordination entity transport"/>
    <property type="evidence" value="ECO:0007669"/>
    <property type="project" value="UniProtKB-ARBA"/>
</dbReference>
<dbReference type="InterPro" id="IPR002491">
    <property type="entry name" value="ABC_transptr_periplasmic_BD"/>
</dbReference>
<feature type="compositionally biased region" description="Basic residues" evidence="5">
    <location>
        <begin position="9"/>
        <end position="20"/>
    </location>
</feature>
<comment type="caution">
    <text evidence="7">The sequence shown here is derived from an EMBL/GenBank/DDBJ whole genome shotgun (WGS) entry which is preliminary data.</text>
</comment>
<dbReference type="Proteomes" id="UP000238356">
    <property type="component" value="Unassembled WGS sequence"/>
</dbReference>
<organism evidence="7 8">
    <name type="scientific">Nocardia nova</name>
    <dbReference type="NCBI Taxonomy" id="37330"/>
    <lineage>
        <taxon>Bacteria</taxon>
        <taxon>Bacillati</taxon>
        <taxon>Actinomycetota</taxon>
        <taxon>Actinomycetes</taxon>
        <taxon>Mycobacteriales</taxon>
        <taxon>Nocardiaceae</taxon>
        <taxon>Nocardia</taxon>
    </lineage>
</organism>
<dbReference type="PANTHER" id="PTHR30532:SF25">
    <property type="entry name" value="IRON(III) DICITRATE-BINDING PERIPLASMIC PROTEIN"/>
    <property type="match status" value="1"/>
</dbReference>
<dbReference type="AlphaFoldDB" id="A0A2S6AA67"/>
<dbReference type="Pfam" id="PF01497">
    <property type="entry name" value="Peripla_BP_2"/>
    <property type="match status" value="1"/>
</dbReference>
<dbReference type="SUPFAM" id="SSF53807">
    <property type="entry name" value="Helical backbone' metal receptor"/>
    <property type="match status" value="1"/>
</dbReference>
<evidence type="ECO:0000256" key="2">
    <source>
        <dbReference type="ARBA" id="ARBA00008814"/>
    </source>
</evidence>
<evidence type="ECO:0000256" key="3">
    <source>
        <dbReference type="ARBA" id="ARBA00022448"/>
    </source>
</evidence>
<evidence type="ECO:0000256" key="5">
    <source>
        <dbReference type="SAM" id="MobiDB-lite"/>
    </source>
</evidence>
<name>A0A2S6AA67_9NOCA</name>
<sequence>MPVSERVSTRKPKTRKRTSARRLSLGGAAVGAVVALVTGCGTGGDDASSSIVRTTTNIAGASVVGIERDTTRACALPTAPDQASGTRTVMAGTQVPADPKRIVVLDTAALDAVCAVGLWERVVGATTQPGPAPQPNYLGTGVLKIPSVGTSGAVDPAKISALQPDLILGAAGDGDLAALRGVAPTVLVDHRGWQDDFTAYTDALGRGSAGAKALADYRTDARETGASIAANFSQASVIRFSPKDIQVQGTDTFAGQVLADAGVQRPGAQRDRSFTVDSLATESDRNKIEGDIIYLMFDGPDGQSHGESIMKGDDWKELGAVADKRDFAVEDDLWHGSGLTAARAILDDLRKTLNGYVTD</sequence>
<reference evidence="7 8" key="1">
    <citation type="submission" date="2018-02" db="EMBL/GenBank/DDBJ databases">
        <title>8 Nocardia nova and 1 Nocardia cyriacigeorgica strain used for evolution to TMP-SMX.</title>
        <authorList>
            <person name="Mehta H."/>
            <person name="Weng J."/>
            <person name="Shamoo Y."/>
        </authorList>
    </citation>
    <scope>NUCLEOTIDE SEQUENCE [LARGE SCALE GENOMIC DNA]</scope>
    <source>
        <strain evidence="7 8">BAA2227</strain>
    </source>
</reference>
<keyword evidence="8" id="KW-1185">Reference proteome</keyword>
<dbReference type="PANTHER" id="PTHR30532">
    <property type="entry name" value="IRON III DICITRATE-BINDING PERIPLASMIC PROTEIN"/>
    <property type="match status" value="1"/>
</dbReference>
<protein>
    <submittedName>
        <fullName evidence="7">Transporter</fullName>
    </submittedName>
</protein>
<dbReference type="RefSeq" id="WP_104362836.1">
    <property type="nucleotide sequence ID" value="NZ_PSZD01000004.1"/>
</dbReference>
<evidence type="ECO:0000256" key="1">
    <source>
        <dbReference type="ARBA" id="ARBA00004196"/>
    </source>
</evidence>
<dbReference type="GO" id="GO:0030288">
    <property type="term" value="C:outer membrane-bounded periplasmic space"/>
    <property type="evidence" value="ECO:0007669"/>
    <property type="project" value="TreeGrafter"/>
</dbReference>
<comment type="similarity">
    <text evidence="2">Belongs to the bacterial solute-binding protein 8 family.</text>
</comment>
<evidence type="ECO:0000313" key="7">
    <source>
        <dbReference type="EMBL" id="PPJ30380.1"/>
    </source>
</evidence>
<dbReference type="InterPro" id="IPR051313">
    <property type="entry name" value="Bact_iron-sidero_bind"/>
</dbReference>
<evidence type="ECO:0000313" key="8">
    <source>
        <dbReference type="Proteomes" id="UP000238356"/>
    </source>
</evidence>
<gene>
    <name evidence="7" type="ORF">C5F51_07655</name>
</gene>
<dbReference type="Gene3D" id="3.40.50.1980">
    <property type="entry name" value="Nitrogenase molybdenum iron protein domain"/>
    <property type="match status" value="2"/>
</dbReference>
<proteinExistence type="inferred from homology"/>
<dbReference type="PROSITE" id="PS50983">
    <property type="entry name" value="FE_B12_PBP"/>
    <property type="match status" value="1"/>
</dbReference>
<feature type="region of interest" description="Disordered" evidence="5">
    <location>
        <begin position="1"/>
        <end position="21"/>
    </location>
</feature>
<feature type="domain" description="Fe/B12 periplasmic-binding" evidence="6">
    <location>
        <begin position="101"/>
        <end position="357"/>
    </location>
</feature>
<evidence type="ECO:0000259" key="6">
    <source>
        <dbReference type="PROSITE" id="PS50983"/>
    </source>
</evidence>
<dbReference type="EMBL" id="PSZD01000004">
    <property type="protein sequence ID" value="PPJ30380.1"/>
    <property type="molecule type" value="Genomic_DNA"/>
</dbReference>
<keyword evidence="4" id="KW-0732">Signal</keyword>
<evidence type="ECO:0000256" key="4">
    <source>
        <dbReference type="ARBA" id="ARBA00022729"/>
    </source>
</evidence>